<dbReference type="InterPro" id="IPR052816">
    <property type="entry name" value="Peroxisomal_Membrane_PEX28-32"/>
</dbReference>
<evidence type="ECO:0000256" key="4">
    <source>
        <dbReference type="ARBA" id="ARBA00023136"/>
    </source>
</evidence>
<gene>
    <name evidence="7" type="ORF">PICMEDRAFT_24996</name>
</gene>
<reference evidence="7 8" key="1">
    <citation type="journal article" date="2016" name="Proc. Natl. Acad. Sci. U.S.A.">
        <title>Comparative genomics of biotechnologically important yeasts.</title>
        <authorList>
            <person name="Riley R."/>
            <person name="Haridas S."/>
            <person name="Wolfe K.H."/>
            <person name="Lopes M.R."/>
            <person name="Hittinger C.T."/>
            <person name="Goeker M."/>
            <person name="Salamov A.A."/>
            <person name="Wisecaver J.H."/>
            <person name="Long T.M."/>
            <person name="Calvey C.H."/>
            <person name="Aerts A.L."/>
            <person name="Barry K.W."/>
            <person name="Choi C."/>
            <person name="Clum A."/>
            <person name="Coughlan A.Y."/>
            <person name="Deshpande S."/>
            <person name="Douglass A.P."/>
            <person name="Hanson S.J."/>
            <person name="Klenk H.-P."/>
            <person name="LaButti K.M."/>
            <person name="Lapidus A."/>
            <person name="Lindquist E.A."/>
            <person name="Lipzen A.M."/>
            <person name="Meier-Kolthoff J.P."/>
            <person name="Ohm R.A."/>
            <person name="Otillar R.P."/>
            <person name="Pangilinan J.L."/>
            <person name="Peng Y."/>
            <person name="Rokas A."/>
            <person name="Rosa C.A."/>
            <person name="Scheuner C."/>
            <person name="Sibirny A.A."/>
            <person name="Slot J.C."/>
            <person name="Stielow J.B."/>
            <person name="Sun H."/>
            <person name="Kurtzman C.P."/>
            <person name="Blackwell M."/>
            <person name="Grigoriev I.V."/>
            <person name="Jeffries T.W."/>
        </authorList>
    </citation>
    <scope>NUCLEOTIDE SEQUENCE [LARGE SCALE GENOMIC DNA]</scope>
    <source>
        <strain evidence="7 8">NRRL Y-2026</strain>
    </source>
</reference>
<keyword evidence="4 5" id="KW-0472">Membrane</keyword>
<dbReference type="AlphaFoldDB" id="A0A1E3NLY3"/>
<feature type="transmembrane region" description="Helical" evidence="5">
    <location>
        <begin position="179"/>
        <end position="195"/>
    </location>
</feature>
<organism evidence="7 8">
    <name type="scientific">Pichia membranifaciens NRRL Y-2026</name>
    <dbReference type="NCBI Taxonomy" id="763406"/>
    <lineage>
        <taxon>Eukaryota</taxon>
        <taxon>Fungi</taxon>
        <taxon>Dikarya</taxon>
        <taxon>Ascomycota</taxon>
        <taxon>Saccharomycotina</taxon>
        <taxon>Pichiomycetes</taxon>
        <taxon>Pichiales</taxon>
        <taxon>Pichiaceae</taxon>
        <taxon>Pichia</taxon>
    </lineage>
</organism>
<dbReference type="GeneID" id="30179060"/>
<dbReference type="PANTHER" id="PTHR28304">
    <property type="entry name" value="PEROXISOMAL MEMBRANE PROTEIN PEX29"/>
    <property type="match status" value="1"/>
</dbReference>
<accession>A0A1E3NLY3</accession>
<evidence type="ECO:0000313" key="8">
    <source>
        <dbReference type="Proteomes" id="UP000094455"/>
    </source>
</evidence>
<dbReference type="InterPro" id="IPR010482">
    <property type="entry name" value="TECPR1-like_DysF"/>
</dbReference>
<evidence type="ECO:0000256" key="5">
    <source>
        <dbReference type="SAM" id="Phobius"/>
    </source>
</evidence>
<dbReference type="EMBL" id="KV454002">
    <property type="protein sequence ID" value="ODQ47140.1"/>
    <property type="molecule type" value="Genomic_DNA"/>
</dbReference>
<evidence type="ECO:0000313" key="7">
    <source>
        <dbReference type="EMBL" id="ODQ47140.1"/>
    </source>
</evidence>
<feature type="domain" description="TECPR1-like DysF" evidence="6">
    <location>
        <begin position="43"/>
        <end position="421"/>
    </location>
</feature>
<keyword evidence="2 5" id="KW-0812">Transmembrane</keyword>
<keyword evidence="8" id="KW-1185">Reference proteome</keyword>
<protein>
    <recommendedName>
        <fullName evidence="6">TECPR1-like DysF domain-containing protein</fullName>
    </recommendedName>
</protein>
<dbReference type="STRING" id="763406.A0A1E3NLY3"/>
<dbReference type="GO" id="GO:0007031">
    <property type="term" value="P:peroxisome organization"/>
    <property type="evidence" value="ECO:0007669"/>
    <property type="project" value="UniProtKB-ARBA"/>
</dbReference>
<feature type="transmembrane region" description="Helical" evidence="5">
    <location>
        <begin position="85"/>
        <end position="108"/>
    </location>
</feature>
<dbReference type="PANTHER" id="PTHR28304:SF2">
    <property type="entry name" value="PEROXISOMAL MEMBRANE PROTEIN PEX29"/>
    <property type="match status" value="1"/>
</dbReference>
<evidence type="ECO:0000259" key="6">
    <source>
        <dbReference type="Pfam" id="PF06398"/>
    </source>
</evidence>
<dbReference type="Proteomes" id="UP000094455">
    <property type="component" value="Unassembled WGS sequence"/>
</dbReference>
<feature type="non-terminal residue" evidence="7">
    <location>
        <position position="1"/>
    </location>
</feature>
<evidence type="ECO:0000256" key="1">
    <source>
        <dbReference type="ARBA" id="ARBA00004141"/>
    </source>
</evidence>
<dbReference type="GO" id="GO:0005778">
    <property type="term" value="C:peroxisomal membrane"/>
    <property type="evidence" value="ECO:0007669"/>
    <property type="project" value="TreeGrafter"/>
</dbReference>
<feature type="non-terminal residue" evidence="7">
    <location>
        <position position="426"/>
    </location>
</feature>
<evidence type="ECO:0000256" key="2">
    <source>
        <dbReference type="ARBA" id="ARBA00022692"/>
    </source>
</evidence>
<evidence type="ECO:0000256" key="3">
    <source>
        <dbReference type="ARBA" id="ARBA00022989"/>
    </source>
</evidence>
<sequence>SSYADKFMERIIAMAIPTTTTSSKRELDRILGRIEMQRSRPQLSMQIMSRNSILLLQRLSIPFETIDMFINFFNWKNPTLTITGMLFLTLCILKPINLLTFPLFYICFEIIIPAYTVQNPNTDEGVHGWEDELPKPVNEFTREFLLNVTDLQNHMLLYVNAWDFVNAWCWKLFYFRDEMLTWLIFVSLLALGLLVETFGTSAIAFCFPMIKLSLVIISWMLIILTHPKNRTQILELFYSEELRLKTMSLLNYYESKVINDIDLTSDEMEIRQIEIFELQYYNDDSKAWQFACFSKDIYPPNNHVRLNSMPIEESSQSNLQRRRASNDFNNILLDPLTLNKTLVEQLETGVNLEGWYLDLSPDHWVFNNYLQSVLEVDEDSKWVYDLVVMGNGVDAYKAGLGLTNGKLKRSRGDVRRRRWVRYAVRE</sequence>
<feature type="transmembrane region" description="Helical" evidence="5">
    <location>
        <begin position="201"/>
        <end position="224"/>
    </location>
</feature>
<dbReference type="RefSeq" id="XP_019018253.1">
    <property type="nucleotide sequence ID" value="XM_019162373.1"/>
</dbReference>
<dbReference type="OrthoDB" id="74314at2759"/>
<keyword evidence="3 5" id="KW-1133">Transmembrane helix</keyword>
<proteinExistence type="predicted"/>
<name>A0A1E3NLY3_9ASCO</name>
<comment type="subcellular location">
    <subcellularLocation>
        <location evidence="1">Membrane</location>
        <topology evidence="1">Multi-pass membrane protein</topology>
    </subcellularLocation>
</comment>
<dbReference type="Pfam" id="PF06398">
    <property type="entry name" value="Pex24p"/>
    <property type="match status" value="1"/>
</dbReference>